<dbReference type="GO" id="GO:0016747">
    <property type="term" value="F:acyltransferase activity, transferring groups other than amino-acyl groups"/>
    <property type="evidence" value="ECO:0007669"/>
    <property type="project" value="InterPro"/>
</dbReference>
<sequence length="191" mass="21270">MSPCAANISVRRLVANLSGVLEDHSVRLEPLEAHHLEPLRAACAEDSEIWQIYPVNMLADGFDQAIADFHSTISWVRFAVIDLAHDRLVGMTNYINPDASGVVEIGGTYISPSVRGTGFNRQMKTLMIEHAFAKGFTRIEFRVDTRNLRSMAAVSKLGAVHEGTLRRNRVTWTGYVRDTAIFGLLRDDWAG</sequence>
<dbReference type="AlphaFoldDB" id="A0A845AVI6"/>
<dbReference type="InterPro" id="IPR016181">
    <property type="entry name" value="Acyl_CoA_acyltransferase"/>
</dbReference>
<organism evidence="2 3">
    <name type="scientific">Allopontixanthobacter sediminis</name>
    <dbReference type="NCBI Taxonomy" id="1689985"/>
    <lineage>
        <taxon>Bacteria</taxon>
        <taxon>Pseudomonadati</taxon>
        <taxon>Pseudomonadota</taxon>
        <taxon>Alphaproteobacteria</taxon>
        <taxon>Sphingomonadales</taxon>
        <taxon>Erythrobacteraceae</taxon>
        <taxon>Allopontixanthobacter</taxon>
    </lineage>
</organism>
<dbReference type="Proteomes" id="UP000431922">
    <property type="component" value="Unassembled WGS sequence"/>
</dbReference>
<evidence type="ECO:0000313" key="3">
    <source>
        <dbReference type="Proteomes" id="UP000431922"/>
    </source>
</evidence>
<reference evidence="2 3" key="1">
    <citation type="submission" date="2019-12" db="EMBL/GenBank/DDBJ databases">
        <title>Genomic-based taxomic classification of the family Erythrobacteraceae.</title>
        <authorList>
            <person name="Xu L."/>
        </authorList>
    </citation>
    <scope>NUCLEOTIDE SEQUENCE [LARGE SCALE GENOMIC DNA]</scope>
    <source>
        <strain evidence="2 3">KCTC 42453</strain>
    </source>
</reference>
<gene>
    <name evidence="2" type="ORF">GRI65_01065</name>
</gene>
<comment type="caution">
    <text evidence="2">The sequence shown here is derived from an EMBL/GenBank/DDBJ whole genome shotgun (WGS) entry which is preliminary data.</text>
</comment>
<dbReference type="PROSITE" id="PS51186">
    <property type="entry name" value="GNAT"/>
    <property type="match status" value="1"/>
</dbReference>
<dbReference type="EMBL" id="WTYL01000001">
    <property type="protein sequence ID" value="MXP43041.1"/>
    <property type="molecule type" value="Genomic_DNA"/>
</dbReference>
<keyword evidence="2" id="KW-0808">Transferase</keyword>
<feature type="domain" description="N-acetyltransferase" evidence="1">
    <location>
        <begin position="26"/>
        <end position="181"/>
    </location>
</feature>
<dbReference type="SUPFAM" id="SSF55729">
    <property type="entry name" value="Acyl-CoA N-acyltransferases (Nat)"/>
    <property type="match status" value="1"/>
</dbReference>
<evidence type="ECO:0000313" key="2">
    <source>
        <dbReference type="EMBL" id="MXP43041.1"/>
    </source>
</evidence>
<evidence type="ECO:0000259" key="1">
    <source>
        <dbReference type="PROSITE" id="PS51186"/>
    </source>
</evidence>
<dbReference type="Pfam" id="PF13302">
    <property type="entry name" value="Acetyltransf_3"/>
    <property type="match status" value="1"/>
</dbReference>
<name>A0A845AVI6_9SPHN</name>
<proteinExistence type="predicted"/>
<dbReference type="OrthoDB" id="5295305at2"/>
<dbReference type="PANTHER" id="PTHR43610:SF1">
    <property type="entry name" value="N-ACETYLTRANSFERASE DOMAIN-CONTAINING PROTEIN"/>
    <property type="match status" value="1"/>
</dbReference>
<protein>
    <submittedName>
        <fullName evidence="2">GNAT family N-acetyltransferase</fullName>
    </submittedName>
</protein>
<keyword evidence="3" id="KW-1185">Reference proteome</keyword>
<dbReference type="PANTHER" id="PTHR43610">
    <property type="entry name" value="BLL6696 PROTEIN"/>
    <property type="match status" value="1"/>
</dbReference>
<dbReference type="InterPro" id="IPR000182">
    <property type="entry name" value="GNAT_dom"/>
</dbReference>
<accession>A0A845AVI6</accession>
<dbReference type="Gene3D" id="3.40.630.30">
    <property type="match status" value="1"/>
</dbReference>